<dbReference type="PANTHER" id="PTHR33744:SF1">
    <property type="entry name" value="DNA-BINDING TRANSCRIPTIONAL ACTIVATOR ADER"/>
    <property type="match status" value="1"/>
</dbReference>
<accession>A0ABU1SES3</accession>
<dbReference type="Proteomes" id="UP001259347">
    <property type="component" value="Unassembled WGS sequence"/>
</dbReference>
<proteinExistence type="predicted"/>
<keyword evidence="4" id="KW-1185">Reference proteome</keyword>
<feature type="domain" description="PucR C-terminal helix-turn-helix" evidence="2">
    <location>
        <begin position="459"/>
        <end position="514"/>
    </location>
</feature>
<comment type="caution">
    <text evidence="3">The sequence shown here is derived from an EMBL/GenBank/DDBJ whole genome shotgun (WGS) entry which is preliminary data.</text>
</comment>
<evidence type="ECO:0000259" key="1">
    <source>
        <dbReference type="Pfam" id="PF07905"/>
    </source>
</evidence>
<organism evidence="3 4">
    <name type="scientific">Microbacterium resistens</name>
    <dbReference type="NCBI Taxonomy" id="156977"/>
    <lineage>
        <taxon>Bacteria</taxon>
        <taxon>Bacillati</taxon>
        <taxon>Actinomycetota</taxon>
        <taxon>Actinomycetes</taxon>
        <taxon>Micrococcales</taxon>
        <taxon>Microbacteriaceae</taxon>
        <taxon>Microbacterium</taxon>
    </lineage>
</organism>
<dbReference type="EMBL" id="JAVDUM010000012">
    <property type="protein sequence ID" value="MDR6868106.1"/>
    <property type="molecule type" value="Genomic_DNA"/>
</dbReference>
<gene>
    <name evidence="3" type="ORF">J2Y69_002717</name>
</gene>
<dbReference type="InterPro" id="IPR012914">
    <property type="entry name" value="PucR_dom"/>
</dbReference>
<protein>
    <submittedName>
        <fullName evidence="3">Purine catabolism regulator</fullName>
    </submittedName>
</protein>
<dbReference type="InterPro" id="IPR025736">
    <property type="entry name" value="PucR_C-HTH_dom"/>
</dbReference>
<dbReference type="Pfam" id="PF07905">
    <property type="entry name" value="PucR"/>
    <property type="match status" value="1"/>
</dbReference>
<evidence type="ECO:0000313" key="3">
    <source>
        <dbReference type="EMBL" id="MDR6868106.1"/>
    </source>
</evidence>
<dbReference type="Gene3D" id="1.10.10.2840">
    <property type="entry name" value="PucR C-terminal helix-turn-helix domain"/>
    <property type="match status" value="1"/>
</dbReference>
<dbReference type="PANTHER" id="PTHR33744">
    <property type="entry name" value="CARBOHYDRATE DIACID REGULATOR"/>
    <property type="match status" value="1"/>
</dbReference>
<evidence type="ECO:0000313" key="4">
    <source>
        <dbReference type="Proteomes" id="UP001259347"/>
    </source>
</evidence>
<feature type="domain" description="Purine catabolism PurC-like" evidence="1">
    <location>
        <begin position="30"/>
        <end position="133"/>
    </location>
</feature>
<name>A0ABU1SES3_9MICO</name>
<reference evidence="3 4" key="1">
    <citation type="submission" date="2023-07" db="EMBL/GenBank/DDBJ databases">
        <title>Sorghum-associated microbial communities from plants grown in Nebraska, USA.</title>
        <authorList>
            <person name="Schachtman D."/>
        </authorList>
    </citation>
    <scope>NUCLEOTIDE SEQUENCE [LARGE SCALE GENOMIC DNA]</scope>
    <source>
        <strain evidence="3 4">2980</strain>
    </source>
</reference>
<dbReference type="RefSeq" id="WP_310021595.1">
    <property type="nucleotide sequence ID" value="NZ_JAVDUM010000012.1"/>
</dbReference>
<sequence length="518" mass="54567">MDHPAPTLRTLLGRDDLGLRLVPADAAPGDTIDRPVRWVHSSDLADPTPFLAEDLVLLTTGTQFSEDDPALVSAYVARLATRGVLALGFGTDVHRAGVPDELISACAAQGIALFEVPYDTPFIAIARAHAEAIAAQAYARRTWALETQRALAIAALRPRGLESTLTELARRLDCWVGMYDAAGAPAHGGPADPEDGLPGPGDRDIVAAAVDLLARGGSASRAIEAAGRPYTLFTLGRTGHLRGVIAIAAGALDPESRAVVTSVIAMAGLSLEQSDQLARSRRRLHSQLLASLRADEPSLARRVLGSLPAAPVVVAIAVGQRENTATEWWERRREAGAAVFLAESPDGLVICLPAADTGALDEAAEQTGVRIGVSEPEDYSAFSRAHAQALIALRRGGRAGRGAGGADGAAEARGVIRYADAAESSVLGALATDEARLVAESRLAPLRRHDGEGDGDLERSLRVWLEHDARLEPAAEALGIHRHTLRSRIAQAAALLRTDLASFPARAELWAALQTVRD</sequence>
<evidence type="ECO:0000259" key="2">
    <source>
        <dbReference type="Pfam" id="PF13556"/>
    </source>
</evidence>
<dbReference type="InterPro" id="IPR051448">
    <property type="entry name" value="CdaR-like_regulators"/>
</dbReference>
<dbReference type="InterPro" id="IPR042070">
    <property type="entry name" value="PucR_C-HTH_sf"/>
</dbReference>
<dbReference type="Pfam" id="PF13556">
    <property type="entry name" value="HTH_30"/>
    <property type="match status" value="1"/>
</dbReference>